<dbReference type="InterPro" id="IPR006094">
    <property type="entry name" value="Oxid_FAD_bind_N"/>
</dbReference>
<dbReference type="InterPro" id="IPR012951">
    <property type="entry name" value="BBE"/>
</dbReference>
<comment type="caution">
    <text evidence="5">The sequence shown here is derived from an EMBL/GenBank/DDBJ whole genome shotgun (WGS) entry which is preliminary data.</text>
</comment>
<comment type="similarity">
    <text evidence="1">Belongs to the oxygen-dependent FAD-linked oxidoreductase family.</text>
</comment>
<keyword evidence="2" id="KW-0560">Oxidoreductase</keyword>
<dbReference type="InterPro" id="IPR021858">
    <property type="entry name" value="Fun_TF"/>
</dbReference>
<feature type="domain" description="FAD-binding PCMH-type" evidence="4">
    <location>
        <begin position="21"/>
        <end position="201"/>
    </location>
</feature>
<dbReference type="AlphaFoldDB" id="A0A505HWU5"/>
<proteinExistence type="inferred from homology"/>
<dbReference type="Pfam" id="PF08031">
    <property type="entry name" value="BBE"/>
    <property type="match status" value="1"/>
</dbReference>
<dbReference type="InterPro" id="IPR016169">
    <property type="entry name" value="FAD-bd_PCMH_sub2"/>
</dbReference>
<evidence type="ECO:0000313" key="5">
    <source>
        <dbReference type="EMBL" id="TPR04223.1"/>
    </source>
</evidence>
<dbReference type="VEuPathDB" id="FungiDB:An09g01200"/>
<dbReference type="Pfam" id="PF01565">
    <property type="entry name" value="FAD_binding_4"/>
    <property type="match status" value="1"/>
</dbReference>
<dbReference type="PROSITE" id="PS51387">
    <property type="entry name" value="FAD_PCMH"/>
    <property type="match status" value="1"/>
</dbReference>
<evidence type="ECO:0000256" key="1">
    <source>
        <dbReference type="ARBA" id="ARBA00005466"/>
    </source>
</evidence>
<gene>
    <name evidence="5" type="ORF">CAN33_0028660</name>
</gene>
<dbReference type="Gene3D" id="3.30.465.10">
    <property type="match status" value="2"/>
</dbReference>
<accession>A0A505HWU5</accession>
<dbReference type="VEuPathDB" id="FungiDB:An01g00490"/>
<dbReference type="VEuPathDB" id="FungiDB:ASPNIDRAFT2_1223042"/>
<name>A0A505HWU5_ASPNG</name>
<dbReference type="EMBL" id="NKJJ02000002">
    <property type="protein sequence ID" value="TPR04223.1"/>
    <property type="molecule type" value="Genomic_DNA"/>
</dbReference>
<dbReference type="CDD" id="cd12148">
    <property type="entry name" value="fungal_TF_MHR"/>
    <property type="match status" value="1"/>
</dbReference>
<evidence type="ECO:0000256" key="3">
    <source>
        <dbReference type="SAM" id="MobiDB-lite"/>
    </source>
</evidence>
<dbReference type="InterPro" id="IPR036318">
    <property type="entry name" value="FAD-bd_PCMH-like_sf"/>
</dbReference>
<evidence type="ECO:0000313" key="6">
    <source>
        <dbReference type="Proteomes" id="UP000197666"/>
    </source>
</evidence>
<dbReference type="GO" id="GO:0016491">
    <property type="term" value="F:oxidoreductase activity"/>
    <property type="evidence" value="ECO:0007669"/>
    <property type="project" value="UniProtKB-KW"/>
</dbReference>
<dbReference type="Pfam" id="PF11951">
    <property type="entry name" value="Fungal_trans_2"/>
    <property type="match status" value="1"/>
</dbReference>
<dbReference type="PANTHER" id="PTHR13878">
    <property type="entry name" value="GULONOLACTONE OXIDASE"/>
    <property type="match status" value="1"/>
</dbReference>
<reference evidence="6" key="1">
    <citation type="submission" date="2018-10" db="EMBL/GenBank/DDBJ databases">
        <title>FDA dAtabase for Regulatory Grade micrObial Sequences (FDA-ARGOS): Supporting development and validation of Infectious Disease Dx tests.</title>
        <authorList>
            <person name="Kerrigan L."/>
            <person name="Tallon L."/>
            <person name="Sadzewicz L."/>
            <person name="Sengamalay N."/>
            <person name="Ott S."/>
            <person name="Godinez A."/>
            <person name="Nagaraj S."/>
            <person name="Vavikolanu K."/>
            <person name="Nadendla S."/>
            <person name="George J."/>
            <person name="Sichtig H."/>
        </authorList>
    </citation>
    <scope>NUCLEOTIDE SEQUENCE [LARGE SCALE GENOMIC DNA]</scope>
    <source>
        <strain evidence="6">FDAARGOS_311</strain>
    </source>
</reference>
<dbReference type="InterPro" id="IPR050432">
    <property type="entry name" value="FAD-linked_Oxidoreductases_BP"/>
</dbReference>
<protein>
    <submittedName>
        <fullName evidence="5">Dynamin family protein</fullName>
    </submittedName>
</protein>
<dbReference type="Proteomes" id="UP000197666">
    <property type="component" value="Unassembled WGS sequence"/>
</dbReference>
<evidence type="ECO:0000259" key="4">
    <source>
        <dbReference type="PROSITE" id="PS51387"/>
    </source>
</evidence>
<organism evidence="5 6">
    <name type="scientific">Aspergillus niger</name>
    <dbReference type="NCBI Taxonomy" id="5061"/>
    <lineage>
        <taxon>Eukaryota</taxon>
        <taxon>Fungi</taxon>
        <taxon>Dikarya</taxon>
        <taxon>Ascomycota</taxon>
        <taxon>Pezizomycotina</taxon>
        <taxon>Eurotiomycetes</taxon>
        <taxon>Eurotiomycetidae</taxon>
        <taxon>Eurotiales</taxon>
        <taxon>Aspergillaceae</taxon>
        <taxon>Aspergillus</taxon>
        <taxon>Aspergillus subgen. Circumdati</taxon>
    </lineage>
</organism>
<dbReference type="SUPFAM" id="SSF56176">
    <property type="entry name" value="FAD-binding/transporter-associated domain-like"/>
    <property type="match status" value="1"/>
</dbReference>
<feature type="compositionally biased region" description="Basic and acidic residues" evidence="3">
    <location>
        <begin position="592"/>
        <end position="602"/>
    </location>
</feature>
<dbReference type="VEuPathDB" id="FungiDB:ASPNIDRAFT2_1146836"/>
<dbReference type="PANTHER" id="PTHR13878:SF91">
    <property type="entry name" value="FAD BINDING DOMAIN PROTEIN (AFU_ORTHOLOGUE AFUA_6G12070)-RELATED"/>
    <property type="match status" value="1"/>
</dbReference>
<dbReference type="GO" id="GO:0071949">
    <property type="term" value="F:FAD binding"/>
    <property type="evidence" value="ECO:0007669"/>
    <property type="project" value="InterPro"/>
</dbReference>
<feature type="region of interest" description="Disordered" evidence="3">
    <location>
        <begin position="581"/>
        <end position="602"/>
    </location>
</feature>
<dbReference type="InterPro" id="IPR016166">
    <property type="entry name" value="FAD-bd_PCMH"/>
</dbReference>
<dbReference type="VEuPathDB" id="FungiDB:M747DRAFT_323538"/>
<evidence type="ECO:0000256" key="2">
    <source>
        <dbReference type="ARBA" id="ARBA00023002"/>
    </source>
</evidence>
<dbReference type="VEuPathDB" id="FungiDB:M747DRAFT_240061"/>
<sequence>MAGFYANQSCDPFLSPSSRCIIGTYVQYAVRAESAADIQKTLAFITAHRIRLIVRNTGHDYLGKSTGAGAVAIWTHHLKEIDFLDYQSPNYTGSAIKVGAGVQIFESNAAASQRGLTVVGGNCRTVGLAGGYTQGGGHGQLVSRFGLAADQVLEWEVVTAAGDLITATPYNDYADLYWALSGGGGGTYGVVVSMTSRAYPEMRTATANLTIAPVSTGQQTAFYEVISAFFNSTLGPLLDARGAGVWLLTSAGFEATPLTIPGGTRAQLQAIVEPVLAALNRTSGVLYTYHIEEFPSFYSSFETMSPDENITEYNLGGRFIPRQLLDREPQTFVDRFRRIAGSGAVISGISVNASHGNTHANSVNPAWRDAAIDVVVGTPLSSTNTTLNIQNQRLITDVLLPQLEEITPRGGAYLNEADPHQPQWQKTFYGANYDRLLQIKKKYDPEDIFYALTAVGSEPASNPDAVEETLPKPQEHLSNIAAAPTSHPTASVIPEAAVPLQPDGSIETPHFDPLSEHNEQRLPSLDPAFPTSPVSLSQISLLNISPFEWYDLLARDAINHIQRLNDTSSGDPRWRFPEIALSRRQSPAPEHSGARSEQEARYYEQQRHALTHGDGHTGSPLPNYHQLPQPWNTTSRLELSPTDLTFFQYYIEVVGPILDLFDPARHFSNVVPHLALRNTGLLKSVLAVGAKHMSLCLRHRGDGDAADGHAAGTPASLPATVVSTESDSAPTHMATQYYYETLHYLSQTLLYPSYADSHEILATATMISTYEMFDADSAANSSVWEQHLRGSFWIQRSQDNDGESADGLRQAVWWAWLRQDIWAAFQAGRPTITFWRARKPLEELSSDELATRIVYLCGKCVKYAASAAIPPHQDPRERIEQGDRLLSALDEWYRILPASYQPVTVAEGAGSSAVFPPIWIHPRNHAGAMQMYHFAKATVLLNQPTLGGLNAYLLRDKQLTESVKTVCGIANSCQEHDCAMAFINVQALFGVGQFVRSPEMREELLRMLNNMLRISKFPAKGLVARLQRVWQE</sequence>
<dbReference type="VEuPathDB" id="FungiDB:ATCC64974_86880"/>